<keyword evidence="6" id="KW-1185">Reference proteome</keyword>
<keyword evidence="2 4" id="KW-0378">Hydrolase</keyword>
<comment type="caution">
    <text evidence="5">The sequence shown here is derived from an EMBL/GenBank/DDBJ whole genome shotgun (WGS) entry which is preliminary data.</text>
</comment>
<dbReference type="PANTHER" id="PTHR31339">
    <property type="entry name" value="PECTIN LYASE-RELATED"/>
    <property type="match status" value="1"/>
</dbReference>
<dbReference type="Pfam" id="PF00295">
    <property type="entry name" value="Glyco_hydro_28"/>
    <property type="match status" value="1"/>
</dbReference>
<dbReference type="InterPro" id="IPR000743">
    <property type="entry name" value="Glyco_hydro_28"/>
</dbReference>
<accession>A0ABN7HQW7</accession>
<dbReference type="Gene3D" id="2.160.20.10">
    <property type="entry name" value="Single-stranded right-handed beta-helix, Pectin lyase-like"/>
    <property type="match status" value="1"/>
</dbReference>
<evidence type="ECO:0000256" key="2">
    <source>
        <dbReference type="ARBA" id="ARBA00022801"/>
    </source>
</evidence>
<comment type="similarity">
    <text evidence="1 4">Belongs to the glycosyl hydrolase 28 family.</text>
</comment>
<evidence type="ECO:0000256" key="3">
    <source>
        <dbReference type="ARBA" id="ARBA00023295"/>
    </source>
</evidence>
<dbReference type="InterPro" id="IPR011050">
    <property type="entry name" value="Pectin_lyase_fold/virulence"/>
</dbReference>
<dbReference type="EMBL" id="CAJHCP010000005">
    <property type="protein sequence ID" value="CAD6531808.1"/>
    <property type="molecule type" value="Genomic_DNA"/>
</dbReference>
<protein>
    <recommendedName>
        <fullName evidence="7">Polygalacturonase</fullName>
    </recommendedName>
</protein>
<dbReference type="PANTHER" id="PTHR31339:SF9">
    <property type="entry name" value="PLASMIN AND FIBRONECTIN-BINDING PROTEIN A"/>
    <property type="match status" value="1"/>
</dbReference>
<proteinExistence type="inferred from homology"/>
<organism evidence="5 6">
    <name type="scientific">Paraburkholderia metrosideri</name>
    <dbReference type="NCBI Taxonomy" id="580937"/>
    <lineage>
        <taxon>Bacteria</taxon>
        <taxon>Pseudomonadati</taxon>
        <taxon>Pseudomonadota</taxon>
        <taxon>Betaproteobacteria</taxon>
        <taxon>Burkholderiales</taxon>
        <taxon>Burkholderiaceae</taxon>
        <taxon>Paraburkholderia</taxon>
    </lineage>
</organism>
<dbReference type="SUPFAM" id="SSF51126">
    <property type="entry name" value="Pectin lyase-like"/>
    <property type="match status" value="1"/>
</dbReference>
<keyword evidence="3 4" id="KW-0326">Glycosidase</keyword>
<name>A0ABN7HQW7_9BURK</name>
<dbReference type="Proteomes" id="UP000598032">
    <property type="component" value="Unassembled WGS sequence"/>
</dbReference>
<evidence type="ECO:0000256" key="1">
    <source>
        <dbReference type="ARBA" id="ARBA00008834"/>
    </source>
</evidence>
<dbReference type="InterPro" id="IPR051801">
    <property type="entry name" value="GH28_Enzymes"/>
</dbReference>
<dbReference type="RefSeq" id="WP_201642632.1">
    <property type="nucleotide sequence ID" value="NZ_CAJHCP010000005.1"/>
</dbReference>
<sequence>MNNKTSIEKFAVRNEPISSTRRSLLKSSMALALLPILRAGHVFGQTAPAAATNYTTTVPDWVPTLKSNLLAMAETLECTVLPWTGPDLTATPEQFGYTVSSTSSQTTRCIQAAVDFVSGKGGGTVNLSTGDYLSGTIILKDNVRLSINDGARLLASTSQSDYPKLVPITQTEMDTYYQQFYSLIYAERATNIAITGGGIIDGQGEEYPRVNNEFGTVFRPFVIRIIECNKVHVSKITLINSPAWMHLYLACNNLLVENITVSNISNINNDGIDIDGCKSVILRDSVFNTEDDGICFKGSAGGLLQNVLVKNCQSYSSTNALKIGTDTQGSFDSVLVYNCILGGPKTDRTTLYKELGINTDPLHVKGGVSWESTDGGSLSNILVSKCTINNATSPLFLALGDRFRLMPGQAIPPVGSIQRIVFDQISGENNGPNGSWFSGFKDKPITDVVLTNINLGVNAYTGSVPKDPGEIGAGYPDPGASPLPAYGLWGRHITNLTLSNCSWRVTGTDTRPMIQIEAT</sequence>
<dbReference type="InterPro" id="IPR012334">
    <property type="entry name" value="Pectin_lyas_fold"/>
</dbReference>
<evidence type="ECO:0000313" key="5">
    <source>
        <dbReference type="EMBL" id="CAD6531808.1"/>
    </source>
</evidence>
<gene>
    <name evidence="5" type="ORF">LMG28140_02546</name>
</gene>
<evidence type="ECO:0000313" key="6">
    <source>
        <dbReference type="Proteomes" id="UP000598032"/>
    </source>
</evidence>
<evidence type="ECO:0008006" key="7">
    <source>
        <dbReference type="Google" id="ProtNLM"/>
    </source>
</evidence>
<evidence type="ECO:0000256" key="4">
    <source>
        <dbReference type="RuleBase" id="RU361169"/>
    </source>
</evidence>
<reference evidence="5 6" key="1">
    <citation type="submission" date="2020-10" db="EMBL/GenBank/DDBJ databases">
        <authorList>
            <person name="Peeters C."/>
        </authorList>
    </citation>
    <scope>NUCLEOTIDE SEQUENCE [LARGE SCALE GENOMIC DNA]</scope>
    <source>
        <strain evidence="5 6">LMG 28140</strain>
    </source>
</reference>